<dbReference type="Gene3D" id="3.40.50.150">
    <property type="entry name" value="Vaccinia Virus protein VP39"/>
    <property type="match status" value="1"/>
</dbReference>
<dbReference type="AlphaFoldDB" id="A0A645JT59"/>
<dbReference type="EMBL" id="VSSQ01142289">
    <property type="protein sequence ID" value="MPN63214.1"/>
    <property type="molecule type" value="Genomic_DNA"/>
</dbReference>
<name>A0A645JT59_9ZZZZ</name>
<protein>
    <submittedName>
        <fullName evidence="1">Uncharacterized protein</fullName>
    </submittedName>
</protein>
<comment type="caution">
    <text evidence="1">The sequence shown here is derived from an EMBL/GenBank/DDBJ whole genome shotgun (WGS) entry which is preliminary data.</text>
</comment>
<gene>
    <name evidence="1" type="ORF">SDC9_210969</name>
</gene>
<dbReference type="InterPro" id="IPR029063">
    <property type="entry name" value="SAM-dependent_MTases_sf"/>
</dbReference>
<sequence length="92" mass="10494">MIDAYFYDMEQILKEAYRVSRTNAQLWFVVGTSSYAGIEIPVDLILADIATKQGWSLLNVNALRKLRTSSQCASDKVHKIKLRESLIICKKD</sequence>
<evidence type="ECO:0000313" key="1">
    <source>
        <dbReference type="EMBL" id="MPN63214.1"/>
    </source>
</evidence>
<proteinExistence type="predicted"/>
<reference evidence="1" key="1">
    <citation type="submission" date="2019-08" db="EMBL/GenBank/DDBJ databases">
        <authorList>
            <person name="Kucharzyk K."/>
            <person name="Murdoch R.W."/>
            <person name="Higgins S."/>
            <person name="Loffler F."/>
        </authorList>
    </citation>
    <scope>NUCLEOTIDE SEQUENCE</scope>
</reference>
<dbReference type="SUPFAM" id="SSF53335">
    <property type="entry name" value="S-adenosyl-L-methionine-dependent methyltransferases"/>
    <property type="match status" value="1"/>
</dbReference>
<accession>A0A645JT59</accession>
<organism evidence="1">
    <name type="scientific">bioreactor metagenome</name>
    <dbReference type="NCBI Taxonomy" id="1076179"/>
    <lineage>
        <taxon>unclassified sequences</taxon>
        <taxon>metagenomes</taxon>
        <taxon>ecological metagenomes</taxon>
    </lineage>
</organism>